<keyword evidence="4" id="KW-0378">Hydrolase</keyword>
<dbReference type="KEGG" id="niy:FQ775_18905"/>
<dbReference type="GO" id="GO:0046872">
    <property type="term" value="F:metal ion binding"/>
    <property type="evidence" value="ECO:0007669"/>
    <property type="project" value="UniProtKB-KW"/>
</dbReference>
<accession>A0A5B8L2T4</accession>
<dbReference type="Gene3D" id="3.60.15.10">
    <property type="entry name" value="Ribonuclease Z/Hydroxyacylglutathione hydrolase-like"/>
    <property type="match status" value="1"/>
</dbReference>
<dbReference type="Pfam" id="PF00753">
    <property type="entry name" value="Lactamase_B"/>
    <property type="match status" value="1"/>
</dbReference>
<keyword evidence="5" id="KW-0862">Zinc</keyword>
<evidence type="ECO:0000256" key="3">
    <source>
        <dbReference type="ARBA" id="ARBA00022723"/>
    </source>
</evidence>
<evidence type="ECO:0000313" key="8">
    <source>
        <dbReference type="Proteomes" id="UP000321389"/>
    </source>
</evidence>
<name>A0A5B8L2T4_9HYPH</name>
<comment type="cofactor">
    <cofactor evidence="1">
        <name>Zn(2+)</name>
        <dbReference type="ChEBI" id="CHEBI:29105"/>
    </cofactor>
</comment>
<evidence type="ECO:0000256" key="5">
    <source>
        <dbReference type="ARBA" id="ARBA00022833"/>
    </source>
</evidence>
<feature type="domain" description="Metallo-beta-lactamase" evidence="6">
    <location>
        <begin position="41"/>
        <end position="242"/>
    </location>
</feature>
<evidence type="ECO:0000256" key="4">
    <source>
        <dbReference type="ARBA" id="ARBA00022801"/>
    </source>
</evidence>
<sequence>MPMLPHHEVYALRYAVTEPDRPRRENFLPGLDLHDGPMPLDYFIWVIRSPERTVVVDTGFDAEAAAARKRRLLHRPIDLLARLGVDAASVRDVILTHLHYDHAGGLHDFPAATFHLQDEEMRYATGRPMCHACLRAPFDARDVMEAVGLVHTGRVKFHDGDRELFPGISLHRVGGHTGGLQAVRVATARGPLVLASDAFHFAENRTRRAPFPLVFHVGDMLEGFLRCEELADGRDDLLIPGHDPAVTRRWPSLSQDEPDIVCLHEAPTVDE</sequence>
<dbReference type="AlphaFoldDB" id="A0A5B8L2T4"/>
<dbReference type="CDD" id="cd07729">
    <property type="entry name" value="AHL_lactonase_MBL-fold"/>
    <property type="match status" value="1"/>
</dbReference>
<evidence type="ECO:0000256" key="2">
    <source>
        <dbReference type="ARBA" id="ARBA00007749"/>
    </source>
</evidence>
<dbReference type="InterPro" id="IPR036866">
    <property type="entry name" value="RibonucZ/Hydroxyglut_hydro"/>
</dbReference>
<protein>
    <submittedName>
        <fullName evidence="7">N-acyl homoserine lactonase family protein</fullName>
    </submittedName>
</protein>
<reference evidence="7" key="1">
    <citation type="submission" date="2020-04" db="EMBL/GenBank/DDBJ databases">
        <title>Nitratireductor sp. nov. isolated from mangrove soil.</title>
        <authorList>
            <person name="Ye Y."/>
        </authorList>
    </citation>
    <scope>NUCLEOTIDE SEQUENCE</scope>
    <source>
        <strain evidence="7">SY7</strain>
    </source>
</reference>
<organism evidence="7 8">
    <name type="scientific">Nitratireductor mangrovi</name>
    <dbReference type="NCBI Taxonomy" id="2599600"/>
    <lineage>
        <taxon>Bacteria</taxon>
        <taxon>Pseudomonadati</taxon>
        <taxon>Pseudomonadota</taxon>
        <taxon>Alphaproteobacteria</taxon>
        <taxon>Hyphomicrobiales</taxon>
        <taxon>Phyllobacteriaceae</taxon>
        <taxon>Nitratireductor</taxon>
    </lineage>
</organism>
<dbReference type="GO" id="GO:0016787">
    <property type="term" value="F:hydrolase activity"/>
    <property type="evidence" value="ECO:0007669"/>
    <property type="project" value="UniProtKB-KW"/>
</dbReference>
<dbReference type="SUPFAM" id="SSF56281">
    <property type="entry name" value="Metallo-hydrolase/oxidoreductase"/>
    <property type="match status" value="1"/>
</dbReference>
<dbReference type="InterPro" id="IPR051013">
    <property type="entry name" value="MBL_superfamily_lactonases"/>
</dbReference>
<keyword evidence="8" id="KW-1185">Reference proteome</keyword>
<evidence type="ECO:0000313" key="7">
    <source>
        <dbReference type="EMBL" id="QDZ02284.1"/>
    </source>
</evidence>
<dbReference type="OrthoDB" id="9773738at2"/>
<keyword evidence="3" id="KW-0479">Metal-binding</keyword>
<dbReference type="InterPro" id="IPR001279">
    <property type="entry name" value="Metallo-B-lactamas"/>
</dbReference>
<evidence type="ECO:0000259" key="6">
    <source>
        <dbReference type="SMART" id="SM00849"/>
    </source>
</evidence>
<dbReference type="PANTHER" id="PTHR42978">
    <property type="entry name" value="QUORUM-QUENCHING LACTONASE YTNP-RELATED-RELATED"/>
    <property type="match status" value="1"/>
</dbReference>
<dbReference type="PANTHER" id="PTHR42978:SF7">
    <property type="entry name" value="METALLO-HYDROLASE RV2300C-RELATED"/>
    <property type="match status" value="1"/>
</dbReference>
<dbReference type="SMART" id="SM00849">
    <property type="entry name" value="Lactamase_B"/>
    <property type="match status" value="1"/>
</dbReference>
<gene>
    <name evidence="7" type="ORF">FQ775_18905</name>
</gene>
<proteinExistence type="inferred from homology"/>
<comment type="similarity">
    <text evidence="2">Belongs to the metallo-beta-lactamase superfamily.</text>
</comment>
<dbReference type="EMBL" id="CP042301">
    <property type="protein sequence ID" value="QDZ02284.1"/>
    <property type="molecule type" value="Genomic_DNA"/>
</dbReference>
<dbReference type="Proteomes" id="UP000321389">
    <property type="component" value="Chromosome"/>
</dbReference>
<evidence type="ECO:0000256" key="1">
    <source>
        <dbReference type="ARBA" id="ARBA00001947"/>
    </source>
</evidence>